<keyword evidence="3" id="KW-0812">Transmembrane</keyword>
<organism evidence="6 7">
    <name type="scientific">Dreissena polymorpha</name>
    <name type="common">Zebra mussel</name>
    <name type="synonym">Mytilus polymorpha</name>
    <dbReference type="NCBI Taxonomy" id="45954"/>
    <lineage>
        <taxon>Eukaryota</taxon>
        <taxon>Metazoa</taxon>
        <taxon>Spiralia</taxon>
        <taxon>Lophotrochozoa</taxon>
        <taxon>Mollusca</taxon>
        <taxon>Bivalvia</taxon>
        <taxon>Autobranchia</taxon>
        <taxon>Heteroconchia</taxon>
        <taxon>Euheterodonta</taxon>
        <taxon>Imparidentia</taxon>
        <taxon>Neoheterodontei</taxon>
        <taxon>Myida</taxon>
        <taxon>Dreissenoidea</taxon>
        <taxon>Dreissenidae</taxon>
        <taxon>Dreissena</taxon>
    </lineage>
</organism>
<evidence type="ECO:0000256" key="4">
    <source>
        <dbReference type="SAM" id="SignalP"/>
    </source>
</evidence>
<keyword evidence="3" id="KW-0472">Membrane</keyword>
<keyword evidence="2" id="KW-0378">Hydrolase</keyword>
<dbReference type="Proteomes" id="UP000828390">
    <property type="component" value="Unassembled WGS sequence"/>
</dbReference>
<dbReference type="SUPFAM" id="SSF56317">
    <property type="entry name" value="Carbon-nitrogen hydrolase"/>
    <property type="match status" value="1"/>
</dbReference>
<dbReference type="InterPro" id="IPR036526">
    <property type="entry name" value="C-N_Hydrolase_sf"/>
</dbReference>
<dbReference type="Gene3D" id="3.60.110.10">
    <property type="entry name" value="Carbon-nitrogen hydrolase"/>
    <property type="match status" value="1"/>
</dbReference>
<dbReference type="Pfam" id="PF00795">
    <property type="entry name" value="CN_hydrolase"/>
    <property type="match status" value="1"/>
</dbReference>
<feature type="transmembrane region" description="Helical" evidence="3">
    <location>
        <begin position="520"/>
        <end position="540"/>
    </location>
</feature>
<dbReference type="PROSITE" id="PS50263">
    <property type="entry name" value="CN_HYDROLASE"/>
    <property type="match status" value="1"/>
</dbReference>
<dbReference type="Pfam" id="PF19018">
    <property type="entry name" value="Vanin_C"/>
    <property type="match status" value="1"/>
</dbReference>
<dbReference type="InterPro" id="IPR043957">
    <property type="entry name" value="Vanin_C"/>
</dbReference>
<dbReference type="OrthoDB" id="10250282at2759"/>
<evidence type="ECO:0000313" key="7">
    <source>
        <dbReference type="Proteomes" id="UP000828390"/>
    </source>
</evidence>
<feature type="chain" id="PRO_5039006332" description="CN hydrolase domain-containing protein" evidence="4">
    <location>
        <begin position="26"/>
        <end position="565"/>
    </location>
</feature>
<evidence type="ECO:0000259" key="5">
    <source>
        <dbReference type="PROSITE" id="PS50263"/>
    </source>
</evidence>
<reference evidence="6" key="2">
    <citation type="submission" date="2020-11" db="EMBL/GenBank/DDBJ databases">
        <authorList>
            <person name="McCartney M.A."/>
            <person name="Auch B."/>
            <person name="Kono T."/>
            <person name="Mallez S."/>
            <person name="Becker A."/>
            <person name="Gohl D.M."/>
            <person name="Silverstein K.A.T."/>
            <person name="Koren S."/>
            <person name="Bechman K.B."/>
            <person name="Herman A."/>
            <person name="Abrahante J.E."/>
            <person name="Garbe J."/>
        </authorList>
    </citation>
    <scope>NUCLEOTIDE SEQUENCE</scope>
    <source>
        <strain evidence="6">Duluth1</strain>
        <tissue evidence="6">Whole animal</tissue>
    </source>
</reference>
<dbReference type="EMBL" id="JAIWYP010000003">
    <property type="protein sequence ID" value="KAH3853047.1"/>
    <property type="molecule type" value="Genomic_DNA"/>
</dbReference>
<keyword evidence="7" id="KW-1185">Reference proteome</keyword>
<accession>A0A9D4L9L6</accession>
<keyword evidence="4" id="KW-0732">Signal</keyword>
<name>A0A9D4L9L6_DREPO</name>
<evidence type="ECO:0000256" key="2">
    <source>
        <dbReference type="ARBA" id="ARBA00022801"/>
    </source>
</evidence>
<comment type="caution">
    <text evidence="6">The sequence shown here is derived from an EMBL/GenBank/DDBJ whole genome shotgun (WGS) entry which is preliminary data.</text>
</comment>
<dbReference type="PANTHER" id="PTHR10609:SF27">
    <property type="entry name" value="CN HYDROLASE DOMAIN-CONTAINING PROTEIN-RELATED"/>
    <property type="match status" value="1"/>
</dbReference>
<feature type="signal peptide" evidence="4">
    <location>
        <begin position="1"/>
        <end position="25"/>
    </location>
</feature>
<dbReference type="AlphaFoldDB" id="A0A9D4L9L6"/>
<dbReference type="GO" id="GO:0016787">
    <property type="term" value="F:hydrolase activity"/>
    <property type="evidence" value="ECO:0007669"/>
    <property type="project" value="UniProtKB-KW"/>
</dbReference>
<sequence>MTPDDKIRHFLRLWLLVLVLHIGQCVKVKVAVYEHVVISHPKANESLTREEAFEFMKKNLNIIETRAVEASKQGAKIVIFPEYGIAGFDHTRNSISPFLEDIPDGSLSWNPCEEPDRFKDTQVLKVLSCRAKTSSIYIIANMGDIKPCSKVTDPSCPRDGRYQFNTNVVFDDKGRLIARYHKRNMYDETPLFDPAPKTEFVFFDTDFGRFGTVVCFDLLHENPTQTLIEQNGIRNLLVTSAWNVFYPFILPVQMYAGISKRNNITIAVSNARNSEYTMAGSGIFGNGVDASTSMDYKNSEGQLLVGEIDTFDTRATTVKPEDPSLQGIGGIAPNDFAQYVNSSIIGRHYLFGMNLSFVMLTGEKGRVYTCYEKVCCAVQYDFNVKVGEELFVLSATDFNMHKPGEIHMQFCAIHRCATNEPASCGDPVNSTSSTFSYVKIQGFFDPGVVFPFVSTSSVANYHTMELDKYKFSRSKAIIESDAFDKPMLAIVVFNSVPAESGKSNSDASNKAKHSLPSKSLHWICIAFVFLFSCDTFAWRLSLCIKQMFRYICYITTHFALSYTYI</sequence>
<evidence type="ECO:0000313" key="6">
    <source>
        <dbReference type="EMBL" id="KAH3853047.1"/>
    </source>
</evidence>
<feature type="domain" description="CN hydrolase" evidence="5">
    <location>
        <begin position="33"/>
        <end position="310"/>
    </location>
</feature>
<dbReference type="InterPro" id="IPR003010">
    <property type="entry name" value="C-N_Hydrolase"/>
</dbReference>
<evidence type="ECO:0000256" key="1">
    <source>
        <dbReference type="ARBA" id="ARBA00008225"/>
    </source>
</evidence>
<comment type="similarity">
    <text evidence="1">Belongs to the carbon-nitrogen hydrolase superfamily. BTD/VNN family.</text>
</comment>
<proteinExistence type="inferred from homology"/>
<gene>
    <name evidence="6" type="ORF">DPMN_095570</name>
</gene>
<protein>
    <recommendedName>
        <fullName evidence="5">CN hydrolase domain-containing protein</fullName>
    </recommendedName>
</protein>
<dbReference type="PANTHER" id="PTHR10609">
    <property type="entry name" value="BIOTINIDASE-RELATED"/>
    <property type="match status" value="1"/>
</dbReference>
<keyword evidence="3" id="KW-1133">Transmembrane helix</keyword>
<evidence type="ECO:0000256" key="3">
    <source>
        <dbReference type="SAM" id="Phobius"/>
    </source>
</evidence>
<dbReference type="InterPro" id="IPR040154">
    <property type="entry name" value="Biotinidase/VNN"/>
</dbReference>
<reference evidence="6" key="1">
    <citation type="journal article" date="2019" name="bioRxiv">
        <title>The Genome of the Zebra Mussel, Dreissena polymorpha: A Resource for Invasive Species Research.</title>
        <authorList>
            <person name="McCartney M.A."/>
            <person name="Auch B."/>
            <person name="Kono T."/>
            <person name="Mallez S."/>
            <person name="Zhang Y."/>
            <person name="Obille A."/>
            <person name="Becker A."/>
            <person name="Abrahante J.E."/>
            <person name="Garbe J."/>
            <person name="Badalamenti J.P."/>
            <person name="Herman A."/>
            <person name="Mangelson H."/>
            <person name="Liachko I."/>
            <person name="Sullivan S."/>
            <person name="Sone E.D."/>
            <person name="Koren S."/>
            <person name="Silverstein K.A.T."/>
            <person name="Beckman K.B."/>
            <person name="Gohl D.M."/>
        </authorList>
    </citation>
    <scope>NUCLEOTIDE SEQUENCE</scope>
    <source>
        <strain evidence="6">Duluth1</strain>
        <tissue evidence="6">Whole animal</tissue>
    </source>
</reference>